<reference evidence="6 7" key="1">
    <citation type="journal article" date="2011" name="Proc. Natl. Acad. Sci. U.S.A.">
        <title>Evolutionary erosion of yeast sex chromosomes by mating-type switching accidents.</title>
        <authorList>
            <person name="Gordon J.L."/>
            <person name="Armisen D."/>
            <person name="Proux-Wera E."/>
            <person name="Oheigeartaigh S.S."/>
            <person name="Byrne K.P."/>
            <person name="Wolfe K.H."/>
        </authorList>
    </citation>
    <scope>NUCLEOTIDE SEQUENCE [LARGE SCALE GENOMIC DNA]</scope>
    <source>
        <strain evidence="7">ATCC 22294 / BCRC 22015 / CBS 2517 / CECT 1963 / NBRC 1671 / NRRL Y-8276</strain>
    </source>
</reference>
<dbReference type="InterPro" id="IPR019449">
    <property type="entry name" value="FMP27_WPPW_RBG"/>
</dbReference>
<dbReference type="FunCoup" id="H2ANM9">
    <property type="interactions" value="272"/>
</dbReference>
<feature type="domain" description="FMP27 WPPW motif-containing RBG unit" evidence="5">
    <location>
        <begin position="1431"/>
        <end position="1919"/>
    </location>
</feature>
<evidence type="ECO:0000256" key="1">
    <source>
        <dbReference type="SAM" id="MobiDB-lite"/>
    </source>
</evidence>
<organism evidence="6 7">
    <name type="scientific">Kazachstania africana (strain ATCC 22294 / BCRC 22015 / CBS 2517 / CECT 1963 / NBRC 1671 / NRRL Y-8276)</name>
    <name type="common">Yeast</name>
    <name type="synonym">Kluyveromyces africanus</name>
    <dbReference type="NCBI Taxonomy" id="1071382"/>
    <lineage>
        <taxon>Eukaryota</taxon>
        <taxon>Fungi</taxon>
        <taxon>Dikarya</taxon>
        <taxon>Ascomycota</taxon>
        <taxon>Saccharomycotina</taxon>
        <taxon>Saccharomycetes</taxon>
        <taxon>Saccharomycetales</taxon>
        <taxon>Saccharomycetaceae</taxon>
        <taxon>Kazachstania</taxon>
    </lineage>
</organism>
<feature type="compositionally biased region" description="Basic residues" evidence="1">
    <location>
        <begin position="2268"/>
        <end position="2280"/>
    </location>
</feature>
<dbReference type="InParanoid" id="H2ANM9"/>
<dbReference type="SMART" id="SM01214">
    <property type="entry name" value="Fmp27_GFWDK"/>
    <property type="match status" value="1"/>
</dbReference>
<dbReference type="KEGG" id="kaf:KAFR_0A05440"/>
<dbReference type="Pfam" id="PF10344">
    <property type="entry name" value="Hobbit"/>
    <property type="match status" value="1"/>
</dbReference>
<dbReference type="InterPro" id="IPR019441">
    <property type="entry name" value="FMP27/BLTP2/Hobbit_GFWDK_RBG"/>
</dbReference>
<sequence>MLQNLRGIVHTSLRTALLLILGSILLQRLLNFLIACFLRISHARFSNISFGLIVGTTVRNVNISSTLFDLRIEKASFKIGWKPSIVFYGVDIVLKKGEKCDISPAEGKLSNSKEKYGLKDGIFSFTVHKRVLSFFKWVLTLSTLIRTSKITLPNGSSIDITLSSLSIARQSNGSIIIDLFLHDIANVNSNESLTHIGFSIVCDLAKEFNSQSQYTKITLKKWHSVLKIGDAHMHIPENILQESDVSIKSERTPFDHKILKGLVKSVEHPLRHLNILDIKIENLTLTNHKLTINLSSIQIYLEAVNALSNGTTFEMLPPDKSNWGTYELSLSANAITVMVNGISSFRIPLINIILTTNIIVYCTENISWNKVTMTLSVSIINPSIYSTVDEIIRIIVWLKNYRVDQPAHNSDSSLQEGSFGKFFTNLYQLPNFNFELSLSNFVSTFQLSESENLTFKLFSTQAYLGSKNHGILEHTKNLLTSEKKWPHPRNIPAIQPPYNNIKFAGANFSYLKMTGKNDIAPVTTPICGLESIDVLFDEAYESKIDIHCTARHLHATIEDIMVLKAITGAYDRFREAISSLESAKADGSEAKSFDSIKPSQWRLTLRLKDVSYSLILADILPTSHDPIETSGYNLAGIHRGVKVLLEESMLIIDSDTKSLEISDGKIYRIMDNAARQSTSDCVLKLAQITMTVEKSSEMLILIPSIHTKFDVNLIWLYFYLCSIWNFYRPKRQAKLNNKQIRREFDCFDTIKCKIDNFVIDVQLPENTPLVLRAEYVEYSYPEGQLSVSSLSGLVESIYVSEKTVYIVFLQMNEIRFDILELLEEKKVKVKASVIKFTTEYQFKVYMITENIITMYKSFKQLNLAFKNLSQFDRLHPSEMLPRKPPHINLMVENFLIDVEEDPFEQELGLILKVGVLEQKERLQKLKELEERQKRGKSDSQKFIPGIGSTKFFEDTKLEKLYQNFSTSWITRYRKAKLTFHGMPYHVKKYKEFDNEYLVFMREDTSTVAKLTINDLDLNFFPPSFSLQQYSDFLFEYGKGVPKDRRYTLLIPLGIDFKTGLWELCLRDYPIPVVSFPMTSTQGDVVFAEKMPNDLALYTTYVPFVPSTDNEEYRKQNSIYGSHIIRTMNSVKIYINIQSSVSATTPVNITWGKSLQPAFESLMLWFDFLTKPKLDPSKKLGFWDKIRNLIHGQWSYLFSDNSQLHLNIKGAHDPYKISNDGAGMTFCWTGNTKLIINGASNPEEFLKIESKKFELAIRDFLVPSKFDKVFMTLEGNVVWKLGILFEAGDIDKAGETPRYIPSRPHHDIRLVNPEFVAEPQEHDSFSGFRSNFIHMSFSVYSYEKGASNSLYLAPQAISHFLVWWNLFNTYTSGPIRQGPLFPELIQNNTKFGRALFTIKYQLHVEPLTIAHIYRHLTTQYLIEENSEQAFTGLKGRFGSLKMDLHQKKIKLMHTNEKLNRSKPVWKFRMSTGEIDCTDADVRIISTTFDNDRVKKLLANNTERSIPSSRNGSFLDIEDLKESDWYAYNDYLDLDEFKLINSIPLKFEAIPLLYSPKISYFRNLNDEGYPLLYPFGDEESHSCFIGNTHPEKLQKSLAKGRKHELERQRSIIENRLKGALKEPAITQKQKSRIYDLKKEQRELGQRHSIVCDFLNDLHVSGTMSKTSVSSASEQDGISVSGSSFQSKNQLAEKLHAVESFLSMRRTSNVRINSTYDNRFMIHNINLKIDKKIRDHLISYASSISERRTIKYALSYKSVRVLKDLLGTMIRNTTSRVDHFEYSEDGDYPSNKEFIERFGDIIKEVTDENFGAVDSYLFRLISPQIQLRSDLMPNTALLISARDIEVGIIDIIQTLNKSGKRIPFDIDKIVETRYGAITNDLQLFTLFKEDLVKSWTRFFSKNGYGMDKNSEYWPPWIPLEICLDGSILEKHVCLKRRSMFLLYTSPNPLYFNENDGISLSTDSKCRIGFPGMVITSNSAQYLSAYTVMEDLLSFENTIDDKVDKLTKVLLADEIRNNADKLDISIVTNLQNKIKELHSVQTFFKINNPNFFNDISQKLAFEIQTTVLRLTLLTAAIKKGYNTFGAKTTNNKKLNWHVGTDEVVWELFDKNDGPFITVGLGPSVFTRSESQDGINSNKISVSSFRMFNRQEYPIFREMLAPLDQHNDYDSHKPMVEISWIQGLPVGGISNMEELVITIQPILFKMDNVTSEEIMNYLFPKREDLVSHLLVGELSVGERVDEVEVESISSSNESYSDIRDLASWDLSAAHHRPVSSKRLKTKRATRSPSHNRDENINEMVRRSGTYFNVKRIHIKRTTMSVSYKGAHRVLTDVMDLPVKVPDLVYYDKVWSRDEFFSALKRDIVRVVVQNLGVIIGNKFLPHKKEDKSAVTRNMSLILEAETRGADIKPKSFLDSNSSFMSPLSRTTPKSIDDEEETTSTEDVSSGSLESYYPSS</sequence>
<dbReference type="InterPro" id="IPR019415">
    <property type="entry name" value="FMP27_SW_RBG"/>
</dbReference>
<dbReference type="eggNOG" id="KOG1910">
    <property type="taxonomic scope" value="Eukaryota"/>
</dbReference>
<keyword evidence="2" id="KW-0472">Membrane</keyword>
<dbReference type="RefSeq" id="XP_003955114.1">
    <property type="nucleotide sequence ID" value="XM_003955065.1"/>
</dbReference>
<dbReference type="GeneID" id="13882135"/>
<dbReference type="SMART" id="SM01215">
    <property type="entry name" value="Fmp27_SW"/>
    <property type="match status" value="1"/>
</dbReference>
<feature type="region of interest" description="Disordered" evidence="1">
    <location>
        <begin position="2404"/>
        <end position="2450"/>
    </location>
</feature>
<name>H2ANM9_KAZAF</name>
<dbReference type="EMBL" id="HE650821">
    <property type="protein sequence ID" value="CCF55979.1"/>
    <property type="molecule type" value="Genomic_DNA"/>
</dbReference>
<feature type="transmembrane region" description="Helical" evidence="2">
    <location>
        <begin position="16"/>
        <end position="38"/>
    </location>
</feature>
<feature type="region of interest" description="Disordered" evidence="1">
    <location>
        <begin position="2268"/>
        <end position="2290"/>
    </location>
</feature>
<protein>
    <submittedName>
        <fullName evidence="6">Uncharacterized protein</fullName>
    </submittedName>
</protein>
<accession>H2ANM9</accession>
<feature type="compositionally biased region" description="Polar residues" evidence="1">
    <location>
        <begin position="2408"/>
        <end position="2424"/>
    </location>
</feature>
<evidence type="ECO:0000313" key="6">
    <source>
        <dbReference type="EMBL" id="CCF55979.1"/>
    </source>
</evidence>
<evidence type="ECO:0000256" key="2">
    <source>
        <dbReference type="SAM" id="Phobius"/>
    </source>
</evidence>
<dbReference type="OrthoDB" id="1562405at2759"/>
<feature type="domain" description="FMP27/BLTP2/Hobbit GFWDK motif-containing RBG unit" evidence="3">
    <location>
        <begin position="1067"/>
        <end position="1216"/>
    </location>
</feature>
<evidence type="ECO:0000259" key="4">
    <source>
        <dbReference type="SMART" id="SM01215"/>
    </source>
</evidence>
<evidence type="ECO:0000313" key="7">
    <source>
        <dbReference type="Proteomes" id="UP000005220"/>
    </source>
</evidence>
<dbReference type="Proteomes" id="UP000005220">
    <property type="component" value="Chromosome 1"/>
</dbReference>
<evidence type="ECO:0000259" key="3">
    <source>
        <dbReference type="SMART" id="SM01214"/>
    </source>
</evidence>
<evidence type="ECO:0000259" key="5">
    <source>
        <dbReference type="SMART" id="SM01216"/>
    </source>
</evidence>
<dbReference type="InterPro" id="IPR045167">
    <property type="entry name" value="Hobbit"/>
</dbReference>
<keyword evidence="2" id="KW-1133">Transmembrane helix</keyword>
<keyword evidence="2" id="KW-0812">Transmembrane</keyword>
<dbReference type="PANTHER" id="PTHR15678:SF6">
    <property type="entry name" value="BRIDGE-LIKE LIPID TRANSFER PROTEIN FAMILY MEMBER 2"/>
    <property type="match status" value="1"/>
</dbReference>
<dbReference type="PANTHER" id="PTHR15678">
    <property type="entry name" value="ANTIGEN MLAA-22-RELATED"/>
    <property type="match status" value="1"/>
</dbReference>
<feature type="domain" description="FMP27 SW motif-containing RBG unit" evidence="4">
    <location>
        <begin position="955"/>
        <end position="1049"/>
    </location>
</feature>
<dbReference type="HOGENOM" id="CLU_228568_0_0_1"/>
<dbReference type="STRING" id="1071382.H2ANM9"/>
<dbReference type="SMART" id="SM01216">
    <property type="entry name" value="Fmp27_WPPW"/>
    <property type="match status" value="1"/>
</dbReference>
<proteinExistence type="predicted"/>
<keyword evidence="7" id="KW-1185">Reference proteome</keyword>
<gene>
    <name evidence="6" type="primary">KAFR0A05440</name>
    <name evidence="6" type="ORF">KAFR_0A05440</name>
</gene>
<feature type="compositionally biased region" description="Low complexity" evidence="1">
    <location>
        <begin position="2435"/>
        <end position="2450"/>
    </location>
</feature>